<evidence type="ECO:0000313" key="4">
    <source>
        <dbReference type="Proteomes" id="UP000288711"/>
    </source>
</evidence>
<keyword evidence="4" id="KW-1185">Reference proteome</keyword>
<dbReference type="CDD" id="cd03677">
    <property type="entry name" value="MM_CoA_mutase_beta"/>
    <property type="match status" value="1"/>
</dbReference>
<feature type="domain" description="Methylmalonyl-CoA mutase alpha/beta chain catalytic" evidence="2">
    <location>
        <begin position="58"/>
        <end position="454"/>
    </location>
</feature>
<dbReference type="PANTHER" id="PTHR48101">
    <property type="entry name" value="METHYLMALONYL-COA MUTASE, MITOCHONDRIAL-RELATED"/>
    <property type="match status" value="1"/>
</dbReference>
<proteinExistence type="predicted"/>
<dbReference type="AlphaFoldDB" id="A0A444B1F1"/>
<dbReference type="Gene3D" id="3.20.20.240">
    <property type="entry name" value="Methylmalonyl-CoA mutase"/>
    <property type="match status" value="1"/>
</dbReference>
<dbReference type="Gene3D" id="3.40.50.280">
    <property type="entry name" value="Cobalamin-binding domain"/>
    <property type="match status" value="1"/>
</dbReference>
<comment type="subunit">
    <text evidence="1">Heterodimer of an alpha and a beta chain.</text>
</comment>
<evidence type="ECO:0000256" key="1">
    <source>
        <dbReference type="ARBA" id="ARBA00011870"/>
    </source>
</evidence>
<dbReference type="Proteomes" id="UP000288711">
    <property type="component" value="Unassembled WGS sequence"/>
</dbReference>
<protein>
    <submittedName>
        <fullName evidence="3">Methylmalonyl-CoA mutase small subunit</fullName>
    </submittedName>
</protein>
<comment type="caution">
    <text evidence="3">The sequence shown here is derived from an EMBL/GenBank/DDBJ whole genome shotgun (WGS) entry which is preliminary data.</text>
</comment>
<name>A0A444B1F1_9MICO</name>
<reference evidence="3 4" key="1">
    <citation type="journal article" date="2009" name="Int. J. Syst. Evol. Microbiol.">
        <title>Janibacter hoylei sp. nov., Bacillus isronensis sp. nov. and Bacillus aryabhattai sp. nov., isolated from cryotubes used for collecting air from the upper atmosphere.</title>
        <authorList>
            <person name="Shivaji S."/>
            <person name="Chaturvedi P."/>
            <person name="Begum Z."/>
            <person name="Pindi P.K."/>
            <person name="Manorama R."/>
            <person name="Padmanaban D.A."/>
            <person name="Shouche Y.S."/>
            <person name="Pawar S."/>
            <person name="Vaishampayan P."/>
            <person name="Dutt C.B."/>
            <person name="Datta G.N."/>
            <person name="Manchanda R.K."/>
            <person name="Rao U.R."/>
            <person name="Bhargava P.M."/>
            <person name="Narlikar J.V."/>
        </authorList>
    </citation>
    <scope>NUCLEOTIDE SEQUENCE [LARGE SCALE GENOMIC DNA]</scope>
    <source>
        <strain evidence="3 4">PVAS-1</strain>
    </source>
</reference>
<dbReference type="InterPro" id="IPR016176">
    <property type="entry name" value="Cbl-dep_enz_cat"/>
</dbReference>
<evidence type="ECO:0000259" key="2">
    <source>
        <dbReference type="Pfam" id="PF01642"/>
    </source>
</evidence>
<dbReference type="EMBL" id="PIPF01000012">
    <property type="protein sequence ID" value="RWU82161.1"/>
    <property type="molecule type" value="Genomic_DNA"/>
</dbReference>
<gene>
    <name evidence="3" type="ORF">CWN80_13085</name>
</gene>
<dbReference type="GO" id="GO:0004494">
    <property type="term" value="F:methylmalonyl-CoA mutase activity"/>
    <property type="evidence" value="ECO:0007669"/>
    <property type="project" value="UniProtKB-EC"/>
</dbReference>
<accession>A0A444B1F1</accession>
<dbReference type="GO" id="GO:0031419">
    <property type="term" value="F:cobalamin binding"/>
    <property type="evidence" value="ECO:0007669"/>
    <property type="project" value="UniProtKB-KW"/>
</dbReference>
<dbReference type="PANTHER" id="PTHR48101:SF4">
    <property type="entry name" value="METHYLMALONYL-COA MUTASE, MITOCHONDRIAL"/>
    <property type="match status" value="1"/>
</dbReference>
<dbReference type="SUPFAM" id="SSF51703">
    <property type="entry name" value="Cobalamin (vitamin B12)-dependent enzymes"/>
    <property type="match status" value="1"/>
</dbReference>
<organism evidence="3 4">
    <name type="scientific">Janibacter hoylei PVAS-1</name>
    <dbReference type="NCBI Taxonomy" id="1210046"/>
    <lineage>
        <taxon>Bacteria</taxon>
        <taxon>Bacillati</taxon>
        <taxon>Actinomycetota</taxon>
        <taxon>Actinomycetes</taxon>
        <taxon>Micrococcales</taxon>
        <taxon>Intrasporangiaceae</taxon>
        <taxon>Janibacter</taxon>
    </lineage>
</organism>
<dbReference type="InterPro" id="IPR024067">
    <property type="entry name" value="Me-malonyl-CoA_mutase_sm_su_N"/>
</dbReference>
<dbReference type="Pfam" id="PF01642">
    <property type="entry name" value="MM_CoA_mutase"/>
    <property type="match status" value="1"/>
</dbReference>
<dbReference type="Gene3D" id="1.10.196.20">
    <property type="match status" value="1"/>
</dbReference>
<dbReference type="GO" id="GO:0019678">
    <property type="term" value="P:propionate metabolic process, methylmalonyl pathway"/>
    <property type="evidence" value="ECO:0007669"/>
    <property type="project" value="TreeGrafter"/>
</dbReference>
<dbReference type="OrthoDB" id="9762378at2"/>
<dbReference type="RefSeq" id="WP_040880591.1">
    <property type="nucleotide sequence ID" value="NZ_PIPF01000012.1"/>
</dbReference>
<evidence type="ECO:0000313" key="3">
    <source>
        <dbReference type="EMBL" id="RWU82161.1"/>
    </source>
</evidence>
<sequence length="618" mass="64204">MSLPPAHDDVMGLAAGFPATSPDAWAELAAGVVNKSRPDDRKVDAAGAREALSSHLPGGIDIDPIYWPQPGETLGLPGAMPFTRGRAPRDPDVPWDVRQLHDDPDAATSRRAVLDDLERGVTSVWVHVGADGVAADDLAEVLADVQVDLAPVVVSSADDQATAAAALVSVWEAKGVDAATVRGSLGHDPIGQVAVRGGTPDLAPLADAVATCRDRFTSARAITVDSRVHHDAGASDQDEIALALATALDYVRHLSEAGVEPAEAFRRIDFRVAATADQFTTIAKLRALRRTWARVGEVLEVPEADRGAWVHAVTSWRMQTRTDPWVNLLRDTIACFAAAAGGADAVTVLPYDHALGLPTAFSRRVARNTQSLLASESNVARVADPAGGSAYVESLTDSLARAAWAWFGELDAAGGAAAALASGVVAERLAATRTERDAALATRALPLTGTSTFPLAGETLLTRTPRTEPTGGLPRRRDSEVFEDLRERTAAGDVSVPVIALGPAKEHTARLTFVTNLLGVAGIRPHIIEVADESTALDAAQGAPVAVVASSAKGYAAHAEASVASLRSAGVGRVLVAGRATEVGDTTVDGEVRDGMDVVAFLTDLLDTLGAPQAGAQA</sequence>
<dbReference type="GO" id="GO:0005737">
    <property type="term" value="C:cytoplasm"/>
    <property type="evidence" value="ECO:0007669"/>
    <property type="project" value="TreeGrafter"/>
</dbReference>
<dbReference type="InterPro" id="IPR006099">
    <property type="entry name" value="MeMalonylCoA_mutase_a/b_cat"/>
</dbReference>